<keyword evidence="4" id="KW-1185">Reference proteome</keyword>
<dbReference type="GO" id="GO:0006567">
    <property type="term" value="P:L-threonine catabolic process"/>
    <property type="evidence" value="ECO:0007669"/>
    <property type="project" value="TreeGrafter"/>
</dbReference>
<dbReference type="Gene3D" id="3.40.50.720">
    <property type="entry name" value="NAD(P)-binding Rossmann-like Domain"/>
    <property type="match status" value="1"/>
</dbReference>
<proteinExistence type="inferred from homology"/>
<dbReference type="InterPro" id="IPR036291">
    <property type="entry name" value="NAD(P)-bd_dom_sf"/>
</dbReference>
<dbReference type="InterPro" id="IPR002225">
    <property type="entry name" value="3Beta_OHSteriod_DH/Estase"/>
</dbReference>
<evidence type="ECO:0000313" key="3">
    <source>
        <dbReference type="EMBL" id="ASF41913.1"/>
    </source>
</evidence>
<dbReference type="AlphaFoldDB" id="A0A1Z4BKW9"/>
<evidence type="ECO:0000256" key="1">
    <source>
        <dbReference type="ARBA" id="ARBA00007637"/>
    </source>
</evidence>
<dbReference type="SUPFAM" id="SSF51735">
    <property type="entry name" value="NAD(P)-binding Rossmann-fold domains"/>
    <property type="match status" value="1"/>
</dbReference>
<name>A0A1Z4BKW9_9FLAO</name>
<dbReference type="GO" id="GO:0006694">
    <property type="term" value="P:steroid biosynthetic process"/>
    <property type="evidence" value="ECO:0007669"/>
    <property type="project" value="InterPro"/>
</dbReference>
<evidence type="ECO:0000313" key="4">
    <source>
        <dbReference type="Proteomes" id="UP000197007"/>
    </source>
</evidence>
<comment type="similarity">
    <text evidence="1">Belongs to the NAD(P)-dependent epimerase/dehydratase family.</text>
</comment>
<organism evidence="3 4">
    <name type="scientific">Capnocytophaga endodontalis</name>
    <dbReference type="NCBI Taxonomy" id="2708117"/>
    <lineage>
        <taxon>Bacteria</taxon>
        <taxon>Pseudomonadati</taxon>
        <taxon>Bacteroidota</taxon>
        <taxon>Flavobacteriia</taxon>
        <taxon>Flavobacteriales</taxon>
        <taxon>Flavobacteriaceae</taxon>
        <taxon>Capnocytophaga</taxon>
    </lineage>
</organism>
<evidence type="ECO:0000259" key="2">
    <source>
        <dbReference type="Pfam" id="PF01073"/>
    </source>
</evidence>
<dbReference type="InterPro" id="IPR051225">
    <property type="entry name" value="NAD(P)_epim/dehydratase"/>
</dbReference>
<sequence length="490" mass="56468">MKSVFLTGATGNMGREAMKELLSRSDRFQIKILVLPHEKNKPLVQEWEQKPNVTIVYGDLTNYDDVLECVTGADYVLHVGGMVAPMADYHPALTTKVNIGAAKNIVKAIQSQPNKDVIKLVYIGTVAQTGDRNPPIHWGRTGDPIKISIYDNYALTKTIAEREVIESGLKYWVSLRQTGVLYFDLMKNTNDPIMFHEPLNGVFEWVTARDSGRMLANACEDSVPEDFWCRIYNIGGGEKYRSMNWEYMQMTCSLVGVKDFRKIWEPNWFATRNFHGQWYLDSDELEKYLHFRSGSLEEFVAEMKEHAPKAAKLAKYIPSWVIKNFVFKPVANKPFGTLYWFKHHRENRITAFFGSKEQWEQIPSWEHFTFEQASKEPKKLDHGYDESKPKSELDLSDMQQAAAFRGGKCLSTEMQKGDLKTKLEWECACGHHFQASPTLVLLGGHWCPECLPMPWNYDEEAKRNPFFAQVWTPLHNPDEHNVYEASILDE</sequence>
<reference evidence="4" key="1">
    <citation type="submission" date="2017-06" db="EMBL/GenBank/DDBJ databases">
        <title>Complete genome sequence of Capnocytophaga sp. KCOM 1579 (=ChDC OS43) isolated from a human refractory periapical abscess lesion.</title>
        <authorList>
            <person name="Kook J.-K."/>
            <person name="Park S.-N."/>
            <person name="Lim Y.K."/>
            <person name="Roh H."/>
        </authorList>
    </citation>
    <scope>NUCLEOTIDE SEQUENCE [LARGE SCALE GENOMIC DNA]</scope>
    <source>
        <strain evidence="4">ChDC OS43</strain>
    </source>
</reference>
<gene>
    <name evidence="3" type="ORF">CBG49_01750</name>
</gene>
<accession>A0A1Z4BKW9</accession>
<dbReference type="PANTHER" id="PTHR42687">
    <property type="entry name" value="L-THREONINE 3-DEHYDROGENASE"/>
    <property type="match status" value="1"/>
</dbReference>
<dbReference type="PANTHER" id="PTHR42687:SF1">
    <property type="entry name" value="L-THREONINE 3-DEHYDROGENASE, MITOCHONDRIAL"/>
    <property type="match status" value="1"/>
</dbReference>
<dbReference type="KEGG" id="capn:CBG49_01750"/>
<feature type="domain" description="3-beta hydroxysteroid dehydrogenase/isomerase" evidence="2">
    <location>
        <begin position="6"/>
        <end position="167"/>
    </location>
</feature>
<dbReference type="EMBL" id="CP022022">
    <property type="protein sequence ID" value="ASF41913.1"/>
    <property type="molecule type" value="Genomic_DNA"/>
</dbReference>
<protein>
    <submittedName>
        <fullName evidence="3">Epimerase</fullName>
    </submittedName>
</protein>
<dbReference type="Proteomes" id="UP000197007">
    <property type="component" value="Chromosome"/>
</dbReference>
<dbReference type="Pfam" id="PF01073">
    <property type="entry name" value="3Beta_HSD"/>
    <property type="match status" value="1"/>
</dbReference>
<dbReference type="GO" id="GO:0008743">
    <property type="term" value="F:L-threonine 3-dehydrogenase activity"/>
    <property type="evidence" value="ECO:0007669"/>
    <property type="project" value="TreeGrafter"/>
</dbReference>
<dbReference type="RefSeq" id="WP_088593118.1">
    <property type="nucleotide sequence ID" value="NZ_CP022022.1"/>
</dbReference>